<keyword evidence="1" id="KW-1133">Transmembrane helix</keyword>
<organism evidence="2 3">
    <name type="scientific">Photinus pyralis</name>
    <name type="common">Common eastern firefly</name>
    <name type="synonym">Lampyris pyralis</name>
    <dbReference type="NCBI Taxonomy" id="7054"/>
    <lineage>
        <taxon>Eukaryota</taxon>
        <taxon>Metazoa</taxon>
        <taxon>Ecdysozoa</taxon>
        <taxon>Arthropoda</taxon>
        <taxon>Hexapoda</taxon>
        <taxon>Insecta</taxon>
        <taxon>Pterygota</taxon>
        <taxon>Neoptera</taxon>
        <taxon>Endopterygota</taxon>
        <taxon>Coleoptera</taxon>
        <taxon>Polyphaga</taxon>
        <taxon>Elateriformia</taxon>
        <taxon>Elateroidea</taxon>
        <taxon>Lampyridae</taxon>
        <taxon>Lampyrinae</taxon>
        <taxon>Photinus</taxon>
    </lineage>
</organism>
<dbReference type="Proteomes" id="UP000327044">
    <property type="component" value="Unassembled WGS sequence"/>
</dbReference>
<evidence type="ECO:0000256" key="1">
    <source>
        <dbReference type="SAM" id="Phobius"/>
    </source>
</evidence>
<feature type="transmembrane region" description="Helical" evidence="1">
    <location>
        <begin position="116"/>
        <end position="138"/>
    </location>
</feature>
<comment type="caution">
    <text evidence="2">The sequence shown here is derived from an EMBL/GenBank/DDBJ whole genome shotgun (WGS) entry which is preliminary data.</text>
</comment>
<feature type="transmembrane region" description="Helical" evidence="1">
    <location>
        <begin position="87"/>
        <end position="110"/>
    </location>
</feature>
<reference evidence="2 3" key="1">
    <citation type="journal article" date="2018" name="Elife">
        <title>Firefly genomes illuminate parallel origins of bioluminescence in beetles.</title>
        <authorList>
            <person name="Fallon T.R."/>
            <person name="Lower S.E."/>
            <person name="Chang C.H."/>
            <person name="Bessho-Uehara M."/>
            <person name="Martin G.J."/>
            <person name="Bewick A.J."/>
            <person name="Behringer M."/>
            <person name="Debat H.J."/>
            <person name="Wong I."/>
            <person name="Day J.C."/>
            <person name="Suvorov A."/>
            <person name="Silva C.J."/>
            <person name="Stanger-Hall K.F."/>
            <person name="Hall D.W."/>
            <person name="Schmitz R.J."/>
            <person name="Nelson D.R."/>
            <person name="Lewis S.M."/>
            <person name="Shigenobu S."/>
            <person name="Bybee S.M."/>
            <person name="Larracuente A.M."/>
            <person name="Oba Y."/>
            <person name="Weng J.K."/>
        </authorList>
    </citation>
    <scope>NUCLEOTIDE SEQUENCE [LARGE SCALE GENOMIC DNA]</scope>
    <source>
        <strain evidence="2">1611_PpyrPB1</strain>
        <tissue evidence="2">Whole body</tissue>
    </source>
</reference>
<sequence length="159" mass="18032">MIVQKCFFCWSLKYGVYSWTVIQLILRLGIMCGLYWIPDTIADTGREKVLSAVMSTILGAIFGWLVWSVLILVVALKGIAERRSMLVYPYMFLLILEFVLLVVSGILMSALQTPWYIFQALISCGTHGYAFICTISFYKSIKAQEKGLHEVEAIPFKTV</sequence>
<dbReference type="InParanoid" id="A0A5N4AS22"/>
<protein>
    <recommendedName>
        <fullName evidence="4">MARVEL domain-containing protein</fullName>
    </recommendedName>
</protein>
<evidence type="ECO:0000313" key="2">
    <source>
        <dbReference type="EMBL" id="KAB0800111.1"/>
    </source>
</evidence>
<keyword evidence="1" id="KW-0472">Membrane</keyword>
<gene>
    <name evidence="2" type="ORF">PPYR_07991</name>
</gene>
<feature type="transmembrane region" description="Helical" evidence="1">
    <location>
        <begin position="49"/>
        <end position="75"/>
    </location>
</feature>
<proteinExistence type="predicted"/>
<dbReference type="AlphaFoldDB" id="A0A5N4AS22"/>
<evidence type="ECO:0008006" key="4">
    <source>
        <dbReference type="Google" id="ProtNLM"/>
    </source>
</evidence>
<keyword evidence="3" id="KW-1185">Reference proteome</keyword>
<evidence type="ECO:0000313" key="3">
    <source>
        <dbReference type="Proteomes" id="UP000327044"/>
    </source>
</evidence>
<accession>A0A5N4AS22</accession>
<name>A0A5N4AS22_PHOPY</name>
<keyword evidence="1" id="KW-0812">Transmembrane</keyword>
<feature type="transmembrane region" description="Helical" evidence="1">
    <location>
        <begin position="12"/>
        <end position="37"/>
    </location>
</feature>
<dbReference type="EMBL" id="VVIM01000005">
    <property type="protein sequence ID" value="KAB0800111.1"/>
    <property type="molecule type" value="Genomic_DNA"/>
</dbReference>